<dbReference type="InterPro" id="IPR000160">
    <property type="entry name" value="GGDEF_dom"/>
</dbReference>
<feature type="transmembrane region" description="Helical" evidence="6">
    <location>
        <begin position="137"/>
        <end position="155"/>
    </location>
</feature>
<sequence>MLLMINILFTNFCVFVTFIYISGLLSQKYVVGVQSPSFIVKINAGLLFGIYGIILMYYSYPINPLLFADLRHLAIVVIASYMGWLPSLIAGILIAAGRLLLLGLTASSAIAAAGMFLIGILCGLISRFRGHRLIKMMIMNVTGMLVILVVMMINLKSQGSVFEFFLTQLIISVLGTLVIYALTEYINTSNKLFLQMKKNSETDYLTNLNNLRQFEQLLSERFLEAHHFNERLGVLAIDIDHFKKINDTYGHAVGDAVLQQLSRVLKDHTRSFCEVSRTGGEEFSILVPEVSPAEISLLAEKIRAAVEGHSFDPGDGTRLKITVSIGAAVHPDTIQASDAGDLLKQADRELYRAKNGGRNRICTATTLSRYTRLNA</sequence>
<dbReference type="GO" id="GO:0043709">
    <property type="term" value="P:cell adhesion involved in single-species biofilm formation"/>
    <property type="evidence" value="ECO:0007669"/>
    <property type="project" value="TreeGrafter"/>
</dbReference>
<evidence type="ECO:0000256" key="3">
    <source>
        <dbReference type="ARBA" id="ARBA00022692"/>
    </source>
</evidence>
<evidence type="ECO:0000256" key="2">
    <source>
        <dbReference type="ARBA" id="ARBA00022475"/>
    </source>
</evidence>
<keyword evidence="5 6" id="KW-0472">Membrane</keyword>
<feature type="transmembrane region" description="Helical" evidence="6">
    <location>
        <begin position="100"/>
        <end position="125"/>
    </location>
</feature>
<dbReference type="GO" id="GO:1902201">
    <property type="term" value="P:negative regulation of bacterial-type flagellum-dependent cell motility"/>
    <property type="evidence" value="ECO:0007669"/>
    <property type="project" value="TreeGrafter"/>
</dbReference>
<name>A0A1X7G9A5_9BACL</name>
<evidence type="ECO:0000256" key="4">
    <source>
        <dbReference type="ARBA" id="ARBA00022989"/>
    </source>
</evidence>
<accession>A0A1X7G9A5</accession>
<evidence type="ECO:0000256" key="6">
    <source>
        <dbReference type="SAM" id="Phobius"/>
    </source>
</evidence>
<keyword evidence="3 6" id="KW-0812">Transmembrane</keyword>
<dbReference type="PROSITE" id="PS50887">
    <property type="entry name" value="GGDEF"/>
    <property type="match status" value="1"/>
</dbReference>
<dbReference type="InterPro" id="IPR050469">
    <property type="entry name" value="Diguanylate_Cyclase"/>
</dbReference>
<evidence type="ECO:0000256" key="1">
    <source>
        <dbReference type="ARBA" id="ARBA00004651"/>
    </source>
</evidence>
<dbReference type="InterPro" id="IPR029787">
    <property type="entry name" value="Nucleotide_cyclase"/>
</dbReference>
<feature type="transmembrane region" description="Helical" evidence="6">
    <location>
        <begin position="161"/>
        <end position="182"/>
    </location>
</feature>
<proteinExistence type="predicted"/>
<keyword evidence="2" id="KW-1003">Cell membrane</keyword>
<dbReference type="FunFam" id="3.30.70.270:FF:000001">
    <property type="entry name" value="Diguanylate cyclase domain protein"/>
    <property type="match status" value="1"/>
</dbReference>
<dbReference type="Pfam" id="PF00990">
    <property type="entry name" value="GGDEF"/>
    <property type="match status" value="1"/>
</dbReference>
<dbReference type="InterPro" id="IPR011620">
    <property type="entry name" value="Sig_transdc_His_kinase_LytS_TM"/>
</dbReference>
<feature type="domain" description="GGDEF" evidence="7">
    <location>
        <begin position="230"/>
        <end position="366"/>
    </location>
</feature>
<feature type="transmembrane region" description="Helical" evidence="6">
    <location>
        <begin position="72"/>
        <end position="94"/>
    </location>
</feature>
<dbReference type="CDD" id="cd01949">
    <property type="entry name" value="GGDEF"/>
    <property type="match status" value="1"/>
</dbReference>
<feature type="transmembrane region" description="Helical" evidence="6">
    <location>
        <begin position="7"/>
        <end position="26"/>
    </location>
</feature>
<dbReference type="AlphaFoldDB" id="A0A1X7G9A5"/>
<dbReference type="GO" id="GO:0071555">
    <property type="term" value="P:cell wall organization"/>
    <property type="evidence" value="ECO:0007669"/>
    <property type="project" value="InterPro"/>
</dbReference>
<evidence type="ECO:0000313" key="9">
    <source>
        <dbReference type="Proteomes" id="UP000192940"/>
    </source>
</evidence>
<feature type="transmembrane region" description="Helical" evidence="6">
    <location>
        <begin position="38"/>
        <end position="60"/>
    </location>
</feature>
<evidence type="ECO:0000259" key="7">
    <source>
        <dbReference type="PROSITE" id="PS50887"/>
    </source>
</evidence>
<dbReference type="InterPro" id="IPR043128">
    <property type="entry name" value="Rev_trsase/Diguanyl_cyclase"/>
</dbReference>
<dbReference type="SMART" id="SM00267">
    <property type="entry name" value="GGDEF"/>
    <property type="match status" value="1"/>
</dbReference>
<dbReference type="EMBL" id="LT840184">
    <property type="protein sequence ID" value="SMF66182.1"/>
    <property type="molecule type" value="Genomic_DNA"/>
</dbReference>
<keyword evidence="4 6" id="KW-1133">Transmembrane helix</keyword>
<dbReference type="GO" id="GO:0000155">
    <property type="term" value="F:phosphorelay sensor kinase activity"/>
    <property type="evidence" value="ECO:0007669"/>
    <property type="project" value="InterPro"/>
</dbReference>
<organism evidence="8 9">
    <name type="scientific">Paenibacillus uliginis N3/975</name>
    <dbReference type="NCBI Taxonomy" id="1313296"/>
    <lineage>
        <taxon>Bacteria</taxon>
        <taxon>Bacillati</taxon>
        <taxon>Bacillota</taxon>
        <taxon>Bacilli</taxon>
        <taxon>Bacillales</taxon>
        <taxon>Paenibacillaceae</taxon>
        <taxon>Paenibacillus</taxon>
    </lineage>
</organism>
<dbReference type="SUPFAM" id="SSF55073">
    <property type="entry name" value="Nucleotide cyclase"/>
    <property type="match status" value="1"/>
</dbReference>
<dbReference type="PANTHER" id="PTHR45138:SF9">
    <property type="entry name" value="DIGUANYLATE CYCLASE DGCM-RELATED"/>
    <property type="match status" value="1"/>
</dbReference>
<dbReference type="Proteomes" id="UP000192940">
    <property type="component" value="Chromosome I"/>
</dbReference>
<dbReference type="Pfam" id="PF07694">
    <property type="entry name" value="5TM-5TMR_LYT"/>
    <property type="match status" value="1"/>
</dbReference>
<evidence type="ECO:0000256" key="5">
    <source>
        <dbReference type="ARBA" id="ARBA00023136"/>
    </source>
</evidence>
<dbReference type="NCBIfam" id="TIGR00254">
    <property type="entry name" value="GGDEF"/>
    <property type="match status" value="1"/>
</dbReference>
<dbReference type="GO" id="GO:0052621">
    <property type="term" value="F:diguanylate cyclase activity"/>
    <property type="evidence" value="ECO:0007669"/>
    <property type="project" value="TreeGrafter"/>
</dbReference>
<dbReference type="STRING" id="1313296.SAMN05661091_0230"/>
<dbReference type="GO" id="GO:0005886">
    <property type="term" value="C:plasma membrane"/>
    <property type="evidence" value="ECO:0007669"/>
    <property type="project" value="UniProtKB-SubCell"/>
</dbReference>
<comment type="subcellular location">
    <subcellularLocation>
        <location evidence="1">Cell membrane</location>
        <topology evidence="1">Multi-pass membrane protein</topology>
    </subcellularLocation>
</comment>
<protein>
    <submittedName>
        <fullName evidence="8">Diguanylate cyclase</fullName>
    </submittedName>
</protein>
<evidence type="ECO:0000313" key="8">
    <source>
        <dbReference type="EMBL" id="SMF66182.1"/>
    </source>
</evidence>
<gene>
    <name evidence="8" type="ORF">SAMN05661091_0230</name>
</gene>
<keyword evidence="9" id="KW-1185">Reference proteome</keyword>
<reference evidence="8 9" key="1">
    <citation type="submission" date="2017-04" db="EMBL/GenBank/DDBJ databases">
        <authorList>
            <person name="Afonso C.L."/>
            <person name="Miller P.J."/>
            <person name="Scott M.A."/>
            <person name="Spackman E."/>
            <person name="Goraichik I."/>
            <person name="Dimitrov K.M."/>
            <person name="Suarez D.L."/>
            <person name="Swayne D.E."/>
        </authorList>
    </citation>
    <scope>NUCLEOTIDE SEQUENCE [LARGE SCALE GENOMIC DNA]</scope>
    <source>
        <strain evidence="8 9">N3/975</strain>
    </source>
</reference>
<dbReference type="PANTHER" id="PTHR45138">
    <property type="entry name" value="REGULATORY COMPONENTS OF SENSORY TRANSDUCTION SYSTEM"/>
    <property type="match status" value="1"/>
</dbReference>
<dbReference type="Gene3D" id="3.30.70.270">
    <property type="match status" value="1"/>
</dbReference>